<keyword evidence="6 10" id="KW-1133">Transmembrane helix</keyword>
<dbReference type="InterPro" id="IPR001841">
    <property type="entry name" value="Znf_RING"/>
</dbReference>
<evidence type="ECO:0000256" key="8">
    <source>
        <dbReference type="PROSITE-ProRule" id="PRU00175"/>
    </source>
</evidence>
<dbReference type="FunFam" id="3.30.40.10:FF:000009">
    <property type="entry name" value="E3 ubiquitin-protein ligase RNF130"/>
    <property type="match status" value="1"/>
</dbReference>
<reference evidence="13" key="1">
    <citation type="submission" date="2021-12" db="EMBL/GenBank/DDBJ databases">
        <authorList>
            <person name="King R."/>
        </authorList>
    </citation>
    <scope>NUCLEOTIDE SEQUENCE</scope>
</reference>
<gene>
    <name evidence="13" type="ORF">MELIAE_LOCUS10701</name>
</gene>
<evidence type="ECO:0000256" key="10">
    <source>
        <dbReference type="SAM" id="Phobius"/>
    </source>
</evidence>
<feature type="signal peptide" evidence="11">
    <location>
        <begin position="1"/>
        <end position="15"/>
    </location>
</feature>
<dbReference type="InterPro" id="IPR046450">
    <property type="entry name" value="PA_dom_sf"/>
</dbReference>
<keyword evidence="5" id="KW-0862">Zinc</keyword>
<keyword evidence="14" id="KW-1185">Reference proteome</keyword>
<dbReference type="Pfam" id="PF02225">
    <property type="entry name" value="PA"/>
    <property type="match status" value="1"/>
</dbReference>
<keyword evidence="3" id="KW-0479">Metal-binding</keyword>
<feature type="transmembrane region" description="Helical" evidence="10">
    <location>
        <begin position="210"/>
        <end position="233"/>
    </location>
</feature>
<proteinExistence type="predicted"/>
<dbReference type="Pfam" id="PF13639">
    <property type="entry name" value="zf-RING_2"/>
    <property type="match status" value="1"/>
</dbReference>
<dbReference type="CDD" id="cd16668">
    <property type="entry name" value="RING-H2_RNF130-like"/>
    <property type="match status" value="1"/>
</dbReference>
<dbReference type="SUPFAM" id="SSF52025">
    <property type="entry name" value="PA domain"/>
    <property type="match status" value="1"/>
</dbReference>
<evidence type="ECO:0000256" key="6">
    <source>
        <dbReference type="ARBA" id="ARBA00022989"/>
    </source>
</evidence>
<dbReference type="Gene3D" id="3.30.40.10">
    <property type="entry name" value="Zinc/RING finger domain, C3HC4 (zinc finger)"/>
    <property type="match status" value="1"/>
</dbReference>
<dbReference type="Proteomes" id="UP001154078">
    <property type="component" value="Chromosome 7"/>
</dbReference>
<dbReference type="SUPFAM" id="SSF57850">
    <property type="entry name" value="RING/U-box"/>
    <property type="match status" value="1"/>
</dbReference>
<dbReference type="Gene3D" id="3.50.30.30">
    <property type="match status" value="1"/>
</dbReference>
<keyword evidence="11" id="KW-0732">Signal</keyword>
<keyword evidence="4 8" id="KW-0863">Zinc-finger</keyword>
<dbReference type="InterPro" id="IPR003137">
    <property type="entry name" value="PA_domain"/>
</dbReference>
<evidence type="ECO:0000256" key="5">
    <source>
        <dbReference type="ARBA" id="ARBA00022833"/>
    </source>
</evidence>
<dbReference type="GO" id="GO:0008270">
    <property type="term" value="F:zinc ion binding"/>
    <property type="evidence" value="ECO:0007669"/>
    <property type="project" value="UniProtKB-KW"/>
</dbReference>
<evidence type="ECO:0000256" key="9">
    <source>
        <dbReference type="SAM" id="MobiDB-lite"/>
    </source>
</evidence>
<feature type="domain" description="RING-type" evidence="12">
    <location>
        <begin position="279"/>
        <end position="320"/>
    </location>
</feature>
<sequence>MFHLMVVTFFAVARCNPMPDEWVGTSPFSHFTADEDHRYNDVFTSAFLNVSYNDARGYHTDKTEVGRYGGGPIGSMFGKIVHVTSKTDKNDHSGCTLPLMSSNGDGALPLPGEPWIALVKRGRCSFETKVEHAFHSEASGILIYNDRDSANLDRMSLSTESYRNISAVFIYRWKGEELARLVRIHEDVSVFITVAGQTVSRSASINRTSVLFVSITFIILIIISLAWLIFYYVQRFRYSHARERLSKRLNSAAKKAVCKIPTRTLKSGDKEIQGEAECCPICIEAYKSGDVIRLLPCSHDYHKVCIDPWLLEHRTCPMCKMDILKHYGFVCSDSQESIIQVVESQTFNFDQNRPAGEVNTIAIVQEANQSSSDEDSRSPSPNEMTPSISRENQSEKHQAEIFANEQSTSTTYY</sequence>
<dbReference type="SMART" id="SM00184">
    <property type="entry name" value="RING"/>
    <property type="match status" value="1"/>
</dbReference>
<dbReference type="PANTHER" id="PTHR46539:SF23">
    <property type="entry name" value="RING-TYPE DOMAIN-CONTAINING PROTEIN"/>
    <property type="match status" value="1"/>
</dbReference>
<dbReference type="InterPro" id="IPR013083">
    <property type="entry name" value="Znf_RING/FYVE/PHD"/>
</dbReference>
<keyword evidence="2 10" id="KW-0812">Transmembrane</keyword>
<dbReference type="AlphaFoldDB" id="A0A9P0FM73"/>
<evidence type="ECO:0000256" key="4">
    <source>
        <dbReference type="ARBA" id="ARBA00022771"/>
    </source>
</evidence>
<dbReference type="OrthoDB" id="5357315at2759"/>
<accession>A0A9P0FM73</accession>
<organism evidence="13 14">
    <name type="scientific">Brassicogethes aeneus</name>
    <name type="common">Rape pollen beetle</name>
    <name type="synonym">Meligethes aeneus</name>
    <dbReference type="NCBI Taxonomy" id="1431903"/>
    <lineage>
        <taxon>Eukaryota</taxon>
        <taxon>Metazoa</taxon>
        <taxon>Ecdysozoa</taxon>
        <taxon>Arthropoda</taxon>
        <taxon>Hexapoda</taxon>
        <taxon>Insecta</taxon>
        <taxon>Pterygota</taxon>
        <taxon>Neoptera</taxon>
        <taxon>Endopterygota</taxon>
        <taxon>Coleoptera</taxon>
        <taxon>Polyphaga</taxon>
        <taxon>Cucujiformia</taxon>
        <taxon>Nitidulidae</taxon>
        <taxon>Meligethinae</taxon>
        <taxon>Brassicogethes</taxon>
    </lineage>
</organism>
<dbReference type="PANTHER" id="PTHR46539">
    <property type="entry name" value="E3 UBIQUITIN-PROTEIN LIGASE ATL42"/>
    <property type="match status" value="1"/>
</dbReference>
<dbReference type="PROSITE" id="PS50089">
    <property type="entry name" value="ZF_RING_2"/>
    <property type="match status" value="1"/>
</dbReference>
<dbReference type="GO" id="GO:0016020">
    <property type="term" value="C:membrane"/>
    <property type="evidence" value="ECO:0007669"/>
    <property type="project" value="UniProtKB-SubCell"/>
</dbReference>
<evidence type="ECO:0000256" key="7">
    <source>
        <dbReference type="ARBA" id="ARBA00023136"/>
    </source>
</evidence>
<name>A0A9P0FM73_BRAAE</name>
<keyword evidence="7 10" id="KW-0472">Membrane</keyword>
<evidence type="ECO:0000256" key="1">
    <source>
        <dbReference type="ARBA" id="ARBA00004167"/>
    </source>
</evidence>
<feature type="compositionally biased region" description="Polar residues" evidence="9">
    <location>
        <begin position="382"/>
        <end position="391"/>
    </location>
</feature>
<feature type="compositionally biased region" description="Polar residues" evidence="9">
    <location>
        <begin position="404"/>
        <end position="413"/>
    </location>
</feature>
<dbReference type="EMBL" id="OV121138">
    <property type="protein sequence ID" value="CAH0561073.1"/>
    <property type="molecule type" value="Genomic_DNA"/>
</dbReference>
<evidence type="ECO:0000313" key="13">
    <source>
        <dbReference type="EMBL" id="CAH0561073.1"/>
    </source>
</evidence>
<evidence type="ECO:0000256" key="3">
    <source>
        <dbReference type="ARBA" id="ARBA00022723"/>
    </source>
</evidence>
<protein>
    <recommendedName>
        <fullName evidence="12">RING-type domain-containing protein</fullName>
    </recommendedName>
</protein>
<evidence type="ECO:0000313" key="14">
    <source>
        <dbReference type="Proteomes" id="UP001154078"/>
    </source>
</evidence>
<evidence type="ECO:0000256" key="11">
    <source>
        <dbReference type="SAM" id="SignalP"/>
    </source>
</evidence>
<evidence type="ECO:0000256" key="2">
    <source>
        <dbReference type="ARBA" id="ARBA00022692"/>
    </source>
</evidence>
<feature type="region of interest" description="Disordered" evidence="9">
    <location>
        <begin position="367"/>
        <end position="413"/>
    </location>
</feature>
<feature type="chain" id="PRO_5040170661" description="RING-type domain-containing protein" evidence="11">
    <location>
        <begin position="16"/>
        <end position="413"/>
    </location>
</feature>
<comment type="subcellular location">
    <subcellularLocation>
        <location evidence="1">Membrane</location>
        <topology evidence="1">Single-pass membrane protein</topology>
    </subcellularLocation>
</comment>
<evidence type="ECO:0000259" key="12">
    <source>
        <dbReference type="PROSITE" id="PS50089"/>
    </source>
</evidence>